<dbReference type="EMBL" id="CP017704">
    <property type="protein sequence ID" value="ASS95638.1"/>
    <property type="molecule type" value="Genomic_DNA"/>
</dbReference>
<dbReference type="InterPro" id="IPR002933">
    <property type="entry name" value="Peptidase_M20"/>
</dbReference>
<evidence type="ECO:0000256" key="7">
    <source>
        <dbReference type="ARBA" id="ARBA00023285"/>
    </source>
</evidence>
<evidence type="ECO:0000256" key="2">
    <source>
        <dbReference type="ARBA" id="ARBA00001947"/>
    </source>
</evidence>
<dbReference type="AlphaFoldDB" id="A0A223EK62"/>
<reference evidence="9 10" key="1">
    <citation type="submission" date="2016-10" db="EMBL/GenBank/DDBJ databases">
        <title>The whole genome sequencing and assembly of Bacillus simplex DSM 1321 strain.</title>
        <authorList>
            <person name="Park M.-K."/>
            <person name="Lee Y.-J."/>
            <person name="Yi H."/>
            <person name="Bahn Y.-S."/>
            <person name="Kim J.F."/>
            <person name="Lee D.-W."/>
        </authorList>
    </citation>
    <scope>NUCLEOTIDE SEQUENCE [LARGE SCALE GENOMIC DNA]</scope>
    <source>
        <strain evidence="9 10">DSM 1321</strain>
    </source>
</reference>
<sequence>MPDIKKRINQWIEDHREEGTNLLQKMVQAPSTQGNEAGAQAIVAQKLQEMGLQIDSWEPDGGELKKHSYFYSPRSEFSNSPNVVGIMKGTGGGRSIILNGHIDVVPDGDRDQWDDDPYSGAIKNGRMFGRGVTDMKGGNVSLILAMQALKENGIQLKGDVIFQSVIEEESGGAGTLAAVLRGYKADAALIPEPTNMRIFPKQQGSMWFRIHVKGRSAHGGTRYEGVSAIEKSMTVINHIRALEDKRNARISDPLYQNTPIPIPINLGVIEGGNWPSSVPDLVKIEGRMGVAPEETMEQAKDEMAAWLLQLGEVDQWFKENPPVLEWFGARWVPGAIDVEHELMNALVHQYRQVAGQDPVIEASPWGTDGGLLTHVGETPAIVFGPGVTEVAHYPNEYILLDNVFSTAEIIALTLIQWCGMETEQDGVTQAGNRETIPGNGN</sequence>
<dbReference type="NCBIfam" id="TIGR01910">
    <property type="entry name" value="DapE-ArgE"/>
    <property type="match status" value="1"/>
</dbReference>
<dbReference type="InterPro" id="IPR036264">
    <property type="entry name" value="Bact_exopeptidase_dim_dom"/>
</dbReference>
<dbReference type="Proteomes" id="UP000214618">
    <property type="component" value="Chromosome"/>
</dbReference>
<organism evidence="9 10">
    <name type="scientific">Peribacillus simplex NBRC 15720 = DSM 1321</name>
    <dbReference type="NCBI Taxonomy" id="1349754"/>
    <lineage>
        <taxon>Bacteria</taxon>
        <taxon>Bacillati</taxon>
        <taxon>Bacillota</taxon>
        <taxon>Bacilli</taxon>
        <taxon>Bacillales</taxon>
        <taxon>Bacillaceae</taxon>
        <taxon>Peribacillus</taxon>
    </lineage>
</organism>
<keyword evidence="7" id="KW-0170">Cobalt</keyword>
<dbReference type="PANTHER" id="PTHR43808:SF25">
    <property type="entry name" value="PEPTIDASE M20 DIMERISATION DOMAIN-CONTAINING PROTEIN"/>
    <property type="match status" value="1"/>
</dbReference>
<keyword evidence="5" id="KW-0378">Hydrolase</keyword>
<keyword evidence="6" id="KW-0862">Zinc</keyword>
<dbReference type="SUPFAM" id="SSF55031">
    <property type="entry name" value="Bacterial exopeptidase dimerisation domain"/>
    <property type="match status" value="1"/>
</dbReference>
<comment type="cofactor">
    <cofactor evidence="1">
        <name>Co(2+)</name>
        <dbReference type="ChEBI" id="CHEBI:48828"/>
    </cofactor>
</comment>
<dbReference type="NCBIfam" id="NF005373">
    <property type="entry name" value="PRK06915.1"/>
    <property type="match status" value="1"/>
</dbReference>
<protein>
    <submittedName>
        <fullName evidence="9">Acetylornithine deacetylase</fullName>
    </submittedName>
</protein>
<comment type="cofactor">
    <cofactor evidence="2">
        <name>Zn(2+)</name>
        <dbReference type="ChEBI" id="CHEBI:29105"/>
    </cofactor>
</comment>
<gene>
    <name evidence="9" type="ORF">BS1321_18050</name>
</gene>
<dbReference type="Pfam" id="PF07687">
    <property type="entry name" value="M20_dimer"/>
    <property type="match status" value="1"/>
</dbReference>
<dbReference type="GO" id="GO:0046872">
    <property type="term" value="F:metal ion binding"/>
    <property type="evidence" value="ECO:0007669"/>
    <property type="project" value="UniProtKB-KW"/>
</dbReference>
<dbReference type="Gene3D" id="3.40.630.10">
    <property type="entry name" value="Zn peptidases"/>
    <property type="match status" value="1"/>
</dbReference>
<evidence type="ECO:0000313" key="9">
    <source>
        <dbReference type="EMBL" id="ASS95638.1"/>
    </source>
</evidence>
<dbReference type="RefSeq" id="WP_063232448.1">
    <property type="nucleotide sequence ID" value="NZ_BCVO01000003.1"/>
</dbReference>
<dbReference type="PANTHER" id="PTHR43808">
    <property type="entry name" value="ACETYLORNITHINE DEACETYLASE"/>
    <property type="match status" value="1"/>
</dbReference>
<dbReference type="NCBIfam" id="NF005306">
    <property type="entry name" value="PRK06837.1"/>
    <property type="match status" value="1"/>
</dbReference>
<evidence type="ECO:0000256" key="1">
    <source>
        <dbReference type="ARBA" id="ARBA00001941"/>
    </source>
</evidence>
<dbReference type="GO" id="GO:0016787">
    <property type="term" value="F:hydrolase activity"/>
    <property type="evidence" value="ECO:0007669"/>
    <property type="project" value="UniProtKB-KW"/>
</dbReference>
<dbReference type="InterPro" id="IPR011650">
    <property type="entry name" value="Peptidase_M20_dimer"/>
</dbReference>
<dbReference type="Gene3D" id="3.30.70.360">
    <property type="match status" value="1"/>
</dbReference>
<dbReference type="GeneID" id="56474666"/>
<dbReference type="SUPFAM" id="SSF53187">
    <property type="entry name" value="Zn-dependent exopeptidases"/>
    <property type="match status" value="1"/>
</dbReference>
<dbReference type="Pfam" id="PF01546">
    <property type="entry name" value="Peptidase_M20"/>
    <property type="match status" value="1"/>
</dbReference>
<dbReference type="InterPro" id="IPR010182">
    <property type="entry name" value="ArgE/DapE"/>
</dbReference>
<name>A0A223EK62_9BACI</name>
<evidence type="ECO:0000259" key="8">
    <source>
        <dbReference type="Pfam" id="PF07687"/>
    </source>
</evidence>
<evidence type="ECO:0000256" key="3">
    <source>
        <dbReference type="ARBA" id="ARBA00006247"/>
    </source>
</evidence>
<evidence type="ECO:0000256" key="5">
    <source>
        <dbReference type="ARBA" id="ARBA00022801"/>
    </source>
</evidence>
<evidence type="ECO:0000256" key="4">
    <source>
        <dbReference type="ARBA" id="ARBA00022723"/>
    </source>
</evidence>
<dbReference type="InterPro" id="IPR050072">
    <property type="entry name" value="Peptidase_M20A"/>
</dbReference>
<evidence type="ECO:0000256" key="6">
    <source>
        <dbReference type="ARBA" id="ARBA00022833"/>
    </source>
</evidence>
<proteinExistence type="inferred from homology"/>
<accession>A0A223EK62</accession>
<evidence type="ECO:0000313" key="10">
    <source>
        <dbReference type="Proteomes" id="UP000214618"/>
    </source>
</evidence>
<feature type="domain" description="Peptidase M20 dimerisation" evidence="8">
    <location>
        <begin position="202"/>
        <end position="310"/>
    </location>
</feature>
<dbReference type="OrthoDB" id="9792335at2"/>
<keyword evidence="4" id="KW-0479">Metal-binding</keyword>
<comment type="similarity">
    <text evidence="3">Belongs to the peptidase M20A family.</text>
</comment>